<gene>
    <name evidence="2" type="ORF">CEJ42_15375</name>
</gene>
<evidence type="ECO:0000313" key="3">
    <source>
        <dbReference type="Proteomes" id="UP000197596"/>
    </source>
</evidence>
<dbReference type="Proteomes" id="UP000197596">
    <property type="component" value="Unassembled WGS sequence"/>
</dbReference>
<evidence type="ECO:0000313" key="2">
    <source>
        <dbReference type="EMBL" id="OWY28011.1"/>
    </source>
</evidence>
<dbReference type="PANTHER" id="PTHR40590">
    <property type="entry name" value="CYTOPLASMIC PROTEIN-RELATED"/>
    <property type="match status" value="1"/>
</dbReference>
<accession>A0A246WNX8</accession>
<feature type="chain" id="PRO_5012444988" evidence="1">
    <location>
        <begin position="29"/>
        <end position="311"/>
    </location>
</feature>
<keyword evidence="1" id="KW-0732">Signal</keyword>
<dbReference type="CDD" id="cd14789">
    <property type="entry name" value="Tiki"/>
    <property type="match status" value="1"/>
</dbReference>
<protein>
    <submittedName>
        <fullName evidence="2">TraB/GumN family protein</fullName>
    </submittedName>
</protein>
<proteinExistence type="predicted"/>
<evidence type="ECO:0000256" key="1">
    <source>
        <dbReference type="SAM" id="SignalP"/>
    </source>
</evidence>
<feature type="signal peptide" evidence="1">
    <location>
        <begin position="1"/>
        <end position="28"/>
    </location>
</feature>
<organism evidence="2 3">
    <name type="scientific">Herbaspirillum robiniae</name>
    <dbReference type="NCBI Taxonomy" id="2014887"/>
    <lineage>
        <taxon>Bacteria</taxon>
        <taxon>Pseudomonadati</taxon>
        <taxon>Pseudomonadota</taxon>
        <taxon>Betaproteobacteria</taxon>
        <taxon>Burkholderiales</taxon>
        <taxon>Oxalobacteraceae</taxon>
        <taxon>Herbaspirillum</taxon>
    </lineage>
</organism>
<reference evidence="2 3" key="1">
    <citation type="submission" date="2017-06" db="EMBL/GenBank/DDBJ databases">
        <title>Herbaspirillum phytohormonus sp. nov., isolated from the root nodule of Robinia pseudoacacia in lead-zinc mine.</title>
        <authorList>
            <person name="Fan M."/>
            <person name="Lin Y."/>
        </authorList>
    </citation>
    <scope>NUCLEOTIDE SEQUENCE [LARGE SCALE GENOMIC DNA]</scope>
    <source>
        <strain evidence="2 3">HZ10</strain>
    </source>
</reference>
<sequence length="311" mass="34030">MKGFAQRLIIVTLALLFCFYLPARNVAAAAPEAANNDAPRRGALYRISDGRHTLHLFGTIHVGAPDFYPLESRIMRAIDQASTLALELDPQNAGALQAAVARHGLYPDGRRYEQELAPELARRTTAALRRYQLPAERLQNFRPWMLATALTVQEYASGGYKPELAVDSYLAGAVRAHGGKVIELESAERQMSVFSRLDAAQQAQFLGDTLDELDDADLARKLDELVGAWRRADSGGFAQALREMDDDKSFASRFTRHALLDERNPGLADGIAALLAGQDKAVAAIGILHLVGPGSVPELLQRKGLQVEQLY</sequence>
<name>A0A246WNX8_9BURK</name>
<dbReference type="PANTHER" id="PTHR40590:SF1">
    <property type="entry name" value="CYTOPLASMIC PROTEIN"/>
    <property type="match status" value="1"/>
</dbReference>
<dbReference type="InterPro" id="IPR047111">
    <property type="entry name" value="YbaP-like"/>
</dbReference>
<dbReference type="AlphaFoldDB" id="A0A246WNX8"/>
<dbReference type="Pfam" id="PF01963">
    <property type="entry name" value="TraB_PrgY_gumN"/>
    <property type="match status" value="1"/>
</dbReference>
<dbReference type="InterPro" id="IPR002816">
    <property type="entry name" value="TraB/PrgY/GumN_fam"/>
</dbReference>
<comment type="caution">
    <text evidence="2">The sequence shown here is derived from an EMBL/GenBank/DDBJ whole genome shotgun (WGS) entry which is preliminary data.</text>
</comment>
<dbReference type="EMBL" id="NJGU01000008">
    <property type="protein sequence ID" value="OWY28011.1"/>
    <property type="molecule type" value="Genomic_DNA"/>
</dbReference>